<accession>A0A433CXU8</accession>
<evidence type="ECO:0000313" key="2">
    <source>
        <dbReference type="Proteomes" id="UP000268093"/>
    </source>
</evidence>
<dbReference type="AlphaFoldDB" id="A0A433CXU8"/>
<reference evidence="1 2" key="1">
    <citation type="journal article" date="2018" name="New Phytol.">
        <title>Phylogenomics of Endogonaceae and evolution of mycorrhizas within Mucoromycota.</title>
        <authorList>
            <person name="Chang Y."/>
            <person name="Desiro A."/>
            <person name="Na H."/>
            <person name="Sandor L."/>
            <person name="Lipzen A."/>
            <person name="Clum A."/>
            <person name="Barry K."/>
            <person name="Grigoriev I.V."/>
            <person name="Martin F.M."/>
            <person name="Stajich J.E."/>
            <person name="Smith M.E."/>
            <person name="Bonito G."/>
            <person name="Spatafora J.W."/>
        </authorList>
    </citation>
    <scope>NUCLEOTIDE SEQUENCE [LARGE SCALE GENOMIC DNA]</scope>
    <source>
        <strain evidence="1 2">GMNB39</strain>
    </source>
</reference>
<gene>
    <name evidence="1" type="ORF">BC936DRAFT_137215</name>
</gene>
<dbReference type="Proteomes" id="UP000268093">
    <property type="component" value="Unassembled WGS sequence"/>
</dbReference>
<keyword evidence="2" id="KW-1185">Reference proteome</keyword>
<proteinExistence type="predicted"/>
<evidence type="ECO:0000313" key="1">
    <source>
        <dbReference type="EMBL" id="RUP43414.1"/>
    </source>
</evidence>
<comment type="caution">
    <text evidence="1">The sequence shown here is derived from an EMBL/GenBank/DDBJ whole genome shotgun (WGS) entry which is preliminary data.</text>
</comment>
<dbReference type="EMBL" id="RBNI01011060">
    <property type="protein sequence ID" value="RUP43414.1"/>
    <property type="molecule type" value="Genomic_DNA"/>
</dbReference>
<name>A0A433CXU8_9FUNG</name>
<protein>
    <submittedName>
        <fullName evidence="1">Uncharacterized protein</fullName>
    </submittedName>
</protein>
<sequence>MPPGSSTRKATNWSPRLHEKRPLDWIDRRDAGIGVPGFTCKSSVFNTLSVFVAGAPPPRPIFQQERVARVNMLQCQGLPVIVMYLNIHDMTELLKPGSELEMNKFRLNASGCQPYTSISKFFATTPIEHWKDVDAFTKHVYEENPMTTAQEVFNNYTRSLSDITRVKDTPLAVAQCAQRLREDAVCGFYRYHVLRDGLQSENFVHK</sequence>
<organism evidence="1 2">
    <name type="scientific">Jimgerdemannia flammicorona</name>
    <dbReference type="NCBI Taxonomy" id="994334"/>
    <lineage>
        <taxon>Eukaryota</taxon>
        <taxon>Fungi</taxon>
        <taxon>Fungi incertae sedis</taxon>
        <taxon>Mucoromycota</taxon>
        <taxon>Mucoromycotina</taxon>
        <taxon>Endogonomycetes</taxon>
        <taxon>Endogonales</taxon>
        <taxon>Endogonaceae</taxon>
        <taxon>Jimgerdemannia</taxon>
    </lineage>
</organism>